<feature type="transmembrane region" description="Helical" evidence="8">
    <location>
        <begin position="15"/>
        <end position="37"/>
    </location>
</feature>
<reference evidence="9 10" key="1">
    <citation type="submission" date="2019-04" db="EMBL/GenBank/DDBJ databases">
        <title>Lampropedia sp YIM MLB12 draf genome.</title>
        <authorList>
            <person name="Wang Y.-X."/>
        </authorList>
    </citation>
    <scope>NUCLEOTIDE SEQUENCE [LARGE SCALE GENOMIC DNA]</scope>
    <source>
        <strain evidence="9 10">YIM MLB12</strain>
    </source>
</reference>
<evidence type="ECO:0000313" key="9">
    <source>
        <dbReference type="EMBL" id="THJ32288.1"/>
    </source>
</evidence>
<comment type="caution">
    <text evidence="9">The sequence shown here is derived from an EMBL/GenBank/DDBJ whole genome shotgun (WGS) entry which is preliminary data.</text>
</comment>
<feature type="transmembrane region" description="Helical" evidence="8">
    <location>
        <begin position="267"/>
        <end position="287"/>
    </location>
</feature>
<dbReference type="EMBL" id="SSWX01000016">
    <property type="protein sequence ID" value="THJ32288.1"/>
    <property type="molecule type" value="Genomic_DNA"/>
</dbReference>
<dbReference type="InterPro" id="IPR000060">
    <property type="entry name" value="BCCT_transptr"/>
</dbReference>
<dbReference type="PROSITE" id="PS01303">
    <property type="entry name" value="BCCT"/>
    <property type="match status" value="1"/>
</dbReference>
<feature type="transmembrane region" description="Helical" evidence="8">
    <location>
        <begin position="148"/>
        <end position="168"/>
    </location>
</feature>
<dbReference type="PANTHER" id="PTHR30047">
    <property type="entry name" value="HIGH-AFFINITY CHOLINE TRANSPORT PROTEIN-RELATED"/>
    <property type="match status" value="1"/>
</dbReference>
<name>A0A4S5BR23_9BURK</name>
<proteinExistence type="inferred from homology"/>
<evidence type="ECO:0000313" key="10">
    <source>
        <dbReference type="Proteomes" id="UP000306236"/>
    </source>
</evidence>
<evidence type="ECO:0000256" key="3">
    <source>
        <dbReference type="ARBA" id="ARBA00022448"/>
    </source>
</evidence>
<comment type="similarity">
    <text evidence="2">Belongs to the BCCT transporter (TC 2.A.15) family.</text>
</comment>
<evidence type="ECO:0000256" key="8">
    <source>
        <dbReference type="SAM" id="Phobius"/>
    </source>
</evidence>
<gene>
    <name evidence="9" type="ORF">E8K88_12715</name>
</gene>
<feature type="transmembrane region" description="Helical" evidence="8">
    <location>
        <begin position="352"/>
        <end position="371"/>
    </location>
</feature>
<dbReference type="Proteomes" id="UP000306236">
    <property type="component" value="Unassembled WGS sequence"/>
</dbReference>
<keyword evidence="7 8" id="KW-0472">Membrane</keyword>
<evidence type="ECO:0000256" key="5">
    <source>
        <dbReference type="ARBA" id="ARBA00022692"/>
    </source>
</evidence>
<dbReference type="GO" id="GO:0022857">
    <property type="term" value="F:transmembrane transporter activity"/>
    <property type="evidence" value="ECO:0007669"/>
    <property type="project" value="InterPro"/>
</dbReference>
<protein>
    <submittedName>
        <fullName evidence="9">BCCT family transporter</fullName>
    </submittedName>
</protein>
<keyword evidence="6 8" id="KW-1133">Transmembrane helix</keyword>
<dbReference type="OrthoDB" id="9775735at2"/>
<dbReference type="RefSeq" id="WP_136407047.1">
    <property type="nucleotide sequence ID" value="NZ_JARXRQ010000005.1"/>
</dbReference>
<feature type="transmembrane region" description="Helical" evidence="8">
    <location>
        <begin position="96"/>
        <end position="117"/>
    </location>
</feature>
<dbReference type="PANTHER" id="PTHR30047:SF7">
    <property type="entry name" value="HIGH-AFFINITY CHOLINE TRANSPORT PROTEIN"/>
    <property type="match status" value="1"/>
</dbReference>
<sequence>MTEEVTSSKPPKALILAPVFYPSAGIALLLVACSILFREQSEAVFQAAKNWVAFDAGWFTVLAVAGFLIFVVGIAFSGFGRLKLGPDHSKPDYSYATWFAMLFAAGMGIGLMFFGVAEPIMHYTSPPVAEGLTMDAARQAMRITFFHWGIHAWAIYAVVALSLAYFSYRHGLPLRIRSALYPLVGERIHGPIGHTVDTFAVLGTIFGLATSLGLGVIQINSGFSYLFGIESSVTVQVILIAVITLIATGSVVSGLDKGVKILSELNMLLAVLLLAFVLVAGPTVYLLQTFVQNTGMYISNIFSMTFNLYAYDPKPGWIGGWTLFYWGWWIAWSPFVGMFIARISRGRTIREFVVGVLMVPTGFTFLWMTIYGNTALHMVINGGYTHLIETVAVDSSVALFEFLQNMPLSSITSAIATLLVVFFFVTSADSGALVIDMLTSKGEEESPVWQRIFWAILVGLLAIALLVAGGLTSLQAGTIAAALPFTIVMILMCWGLAKAMSMDLAKQSSIRYARVAPGHTGDWRHRLRALTHQPKRREVINYIRRKADPALEQVASELRKRGLEVEIKLGDDGRVALQVGHGEEIDFVYAVRPQPYEPPSFMLDDPRRRRQDDERFYRAEVFLREGGQDYDVMGWSEDDLINDVLDQYQRHIHFLDVIR</sequence>
<dbReference type="AlphaFoldDB" id="A0A4S5BR23"/>
<dbReference type="GO" id="GO:0005886">
    <property type="term" value="C:plasma membrane"/>
    <property type="evidence" value="ECO:0007669"/>
    <property type="project" value="UniProtKB-SubCell"/>
</dbReference>
<feature type="transmembrane region" description="Helical" evidence="8">
    <location>
        <begin position="58"/>
        <end position="76"/>
    </location>
</feature>
<dbReference type="NCBIfam" id="TIGR00842">
    <property type="entry name" value="bcct"/>
    <property type="match status" value="1"/>
</dbReference>
<dbReference type="NCBIfam" id="NF007399">
    <property type="entry name" value="PRK09928.1"/>
    <property type="match status" value="1"/>
</dbReference>
<feature type="transmembrane region" description="Helical" evidence="8">
    <location>
        <begin position="451"/>
        <end position="471"/>
    </location>
</feature>
<dbReference type="InterPro" id="IPR018093">
    <property type="entry name" value="BCCT_CS"/>
</dbReference>
<keyword evidence="5 8" id="KW-0812">Transmembrane</keyword>
<accession>A0A4S5BR23</accession>
<keyword evidence="3" id="KW-0813">Transport</keyword>
<dbReference type="Pfam" id="PF02028">
    <property type="entry name" value="BCCT"/>
    <property type="match status" value="1"/>
</dbReference>
<feature type="transmembrane region" description="Helical" evidence="8">
    <location>
        <begin position="233"/>
        <end position="255"/>
    </location>
</feature>
<feature type="transmembrane region" description="Helical" evidence="8">
    <location>
        <begin position="477"/>
        <end position="497"/>
    </location>
</feature>
<comment type="subcellular location">
    <subcellularLocation>
        <location evidence="1">Cell membrane</location>
        <topology evidence="1">Multi-pass membrane protein</topology>
    </subcellularLocation>
</comment>
<feature type="transmembrane region" description="Helical" evidence="8">
    <location>
        <begin position="323"/>
        <end position="340"/>
    </location>
</feature>
<evidence type="ECO:0000256" key="2">
    <source>
        <dbReference type="ARBA" id="ARBA00005658"/>
    </source>
</evidence>
<keyword evidence="10" id="KW-1185">Reference proteome</keyword>
<feature type="transmembrane region" description="Helical" evidence="8">
    <location>
        <begin position="414"/>
        <end position="439"/>
    </location>
</feature>
<evidence type="ECO:0000256" key="7">
    <source>
        <dbReference type="ARBA" id="ARBA00023136"/>
    </source>
</evidence>
<evidence type="ECO:0000256" key="4">
    <source>
        <dbReference type="ARBA" id="ARBA00022475"/>
    </source>
</evidence>
<organism evidence="9 10">
    <name type="scientific">Lampropedia aestuarii</name>
    <dbReference type="NCBI Taxonomy" id="2562762"/>
    <lineage>
        <taxon>Bacteria</taxon>
        <taxon>Pseudomonadati</taxon>
        <taxon>Pseudomonadota</taxon>
        <taxon>Betaproteobacteria</taxon>
        <taxon>Burkholderiales</taxon>
        <taxon>Comamonadaceae</taxon>
        <taxon>Lampropedia</taxon>
    </lineage>
</organism>
<keyword evidence="4" id="KW-1003">Cell membrane</keyword>
<evidence type="ECO:0000256" key="6">
    <source>
        <dbReference type="ARBA" id="ARBA00022989"/>
    </source>
</evidence>
<evidence type="ECO:0000256" key="1">
    <source>
        <dbReference type="ARBA" id="ARBA00004651"/>
    </source>
</evidence>